<name>A0A0B0ILZ5_9BACI</name>
<dbReference type="eggNOG" id="ENOG50334U7">
    <property type="taxonomic scope" value="Bacteria"/>
</dbReference>
<protein>
    <recommendedName>
        <fullName evidence="1">DUF1540 domain-containing protein</fullName>
    </recommendedName>
</protein>
<evidence type="ECO:0000259" key="1">
    <source>
        <dbReference type="Pfam" id="PF07561"/>
    </source>
</evidence>
<sequence length="72" mass="8111">MAKPIVKCNVANCSFWGEGNKCQAESILVEIDAHANRDYSMEAGVEPYEKAEHQDSAHNIKETCCHTFRPKE</sequence>
<dbReference type="RefSeq" id="WP_034624989.1">
    <property type="nucleotide sequence ID" value="NZ_JRJU01000001.1"/>
</dbReference>
<dbReference type="Proteomes" id="UP000030832">
    <property type="component" value="Unassembled WGS sequence"/>
</dbReference>
<organism evidence="2 3">
    <name type="scientific">Halalkalibacter okhensis</name>
    <dbReference type="NCBI Taxonomy" id="333138"/>
    <lineage>
        <taxon>Bacteria</taxon>
        <taxon>Bacillati</taxon>
        <taxon>Bacillota</taxon>
        <taxon>Bacilli</taxon>
        <taxon>Bacillales</taxon>
        <taxon>Bacillaceae</taxon>
        <taxon>Halalkalibacter</taxon>
    </lineage>
</organism>
<gene>
    <name evidence="2" type="ORF">LQ50_00735</name>
</gene>
<comment type="caution">
    <text evidence="2">The sequence shown here is derived from an EMBL/GenBank/DDBJ whole genome shotgun (WGS) entry which is preliminary data.</text>
</comment>
<reference evidence="2 3" key="1">
    <citation type="submission" date="2014-09" db="EMBL/GenBank/DDBJ databases">
        <title>Genome sequencing and annotation of Bacillus Okhensis strain Kh10-101T.</title>
        <authorList>
            <person name="Prakash J.S."/>
        </authorList>
    </citation>
    <scope>NUCLEOTIDE SEQUENCE [LARGE SCALE GENOMIC DNA]</scope>
    <source>
        <strain evidence="3">Kh10-101T</strain>
    </source>
</reference>
<evidence type="ECO:0000313" key="3">
    <source>
        <dbReference type="Proteomes" id="UP000030832"/>
    </source>
</evidence>
<evidence type="ECO:0000313" key="2">
    <source>
        <dbReference type="EMBL" id="KHF41852.1"/>
    </source>
</evidence>
<keyword evidence="3" id="KW-1185">Reference proteome</keyword>
<dbReference type="AlphaFoldDB" id="A0A0B0ILZ5"/>
<dbReference type="STRING" id="333138.LQ50_00735"/>
<dbReference type="Pfam" id="PF07561">
    <property type="entry name" value="DUF1540"/>
    <property type="match status" value="1"/>
</dbReference>
<dbReference type="OrthoDB" id="1681234at2"/>
<dbReference type="EMBL" id="JRJU01000001">
    <property type="protein sequence ID" value="KHF41852.1"/>
    <property type="molecule type" value="Genomic_DNA"/>
</dbReference>
<feature type="domain" description="DUF1540" evidence="1">
    <location>
        <begin position="6"/>
        <end position="68"/>
    </location>
</feature>
<dbReference type="InterPro" id="IPR011437">
    <property type="entry name" value="DUF1540"/>
</dbReference>
<proteinExistence type="predicted"/>
<accession>A0A0B0ILZ5</accession>